<dbReference type="EMBL" id="JH712071">
    <property type="protein sequence ID" value="EFO26644.1"/>
    <property type="molecule type" value="Genomic_DNA"/>
</dbReference>
<proteinExistence type="predicted"/>
<evidence type="ECO:0000313" key="2">
    <source>
        <dbReference type="EMBL" id="EFO26644.1"/>
    </source>
</evidence>
<dbReference type="eggNOG" id="KOG1218">
    <property type="taxonomic scope" value="Eukaryota"/>
</dbReference>
<dbReference type="Proteomes" id="UP000095285">
    <property type="component" value="Unassembled WGS sequence"/>
</dbReference>
<dbReference type="WBParaSite" id="EN70_1077">
    <property type="protein sequence ID" value="EN70_1077"/>
    <property type="gene ID" value="EN70_1077"/>
</dbReference>
<accession>A0A1I7V7M4</accession>
<protein>
    <submittedName>
        <fullName evidence="4">NodB homology domain-containing protein</fullName>
    </submittedName>
</protein>
<dbReference type="OrthoDB" id="504708at2759"/>
<dbReference type="GO" id="GO:0005975">
    <property type="term" value="P:carbohydrate metabolic process"/>
    <property type="evidence" value="ECO:0007669"/>
    <property type="project" value="InterPro"/>
</dbReference>
<dbReference type="InterPro" id="IPR011330">
    <property type="entry name" value="Glyco_hydro/deAcase_b/a-brl"/>
</dbReference>
<keyword evidence="3" id="KW-1185">Reference proteome</keyword>
<dbReference type="SUPFAM" id="SSF88713">
    <property type="entry name" value="Glycoside hydrolase/deacetylase"/>
    <property type="match status" value="1"/>
</dbReference>
<gene>
    <name evidence="2 4" type="ORF">LOAG_01839</name>
</gene>
<dbReference type="PANTHER" id="PTHR45985:SF3">
    <property type="entry name" value="CHITIN DEACETYLASE-LIKE 4"/>
    <property type="match status" value="1"/>
</dbReference>
<reference evidence="2 3" key="1">
    <citation type="submission" date="2012-04" db="EMBL/GenBank/DDBJ databases">
        <title>The Genome Sequence of Loa loa.</title>
        <authorList>
            <consortium name="The Broad Institute Genome Sequencing Platform"/>
            <consortium name="Broad Institute Genome Sequencing Center for Infectious Disease"/>
            <person name="Nutman T.B."/>
            <person name="Fink D.L."/>
            <person name="Russ C."/>
            <person name="Young S."/>
            <person name="Zeng Q."/>
            <person name="Gargeya S."/>
            <person name="Alvarado L."/>
            <person name="Berlin A."/>
            <person name="Chapman S.B."/>
            <person name="Chen Z."/>
            <person name="Freedman E."/>
            <person name="Gellesch M."/>
            <person name="Goldberg J."/>
            <person name="Griggs A."/>
            <person name="Gujja S."/>
            <person name="Heilman E.R."/>
            <person name="Heiman D."/>
            <person name="Howarth C."/>
            <person name="Mehta T."/>
            <person name="Neiman D."/>
            <person name="Pearson M."/>
            <person name="Roberts A."/>
            <person name="Saif S."/>
            <person name="Shea T."/>
            <person name="Shenoy N."/>
            <person name="Sisk P."/>
            <person name="Stolte C."/>
            <person name="Sykes S."/>
            <person name="White J."/>
            <person name="Yandava C."/>
            <person name="Haas B."/>
            <person name="Henn M.R."/>
            <person name="Nusbaum C."/>
            <person name="Birren B."/>
        </authorList>
    </citation>
    <scope>NUCLEOTIDE SEQUENCE [LARGE SCALE GENOMIC DNA]</scope>
</reference>
<dbReference type="KEGG" id="loa:LOAG_01839"/>
<dbReference type="GeneID" id="9939215"/>
<feature type="domain" description="NodB homology" evidence="1">
    <location>
        <begin position="85"/>
        <end position="177"/>
    </location>
</feature>
<dbReference type="GO" id="GO:0016810">
    <property type="term" value="F:hydrolase activity, acting on carbon-nitrogen (but not peptide) bonds"/>
    <property type="evidence" value="ECO:0007669"/>
    <property type="project" value="InterPro"/>
</dbReference>
<sequence>MHMPCEYNRNKRLNLRSTQLSFTRSLIGQPGYLQKTTVTSPIFISNRQPLKDCPAIDSCLLPNCFCSRSGLEIPGGLLARDVPQIVLLTFDGPVTDRAFAVYKSLFSGKYRNPNGCPIKGTFFVSNEWNNYDQTQWLISNGHEVAVNSITHQNLGEETMERWKKEMVGMRDALQHFSYASAADIIGVRAPQLELGGDNQFDVMEKFGFVYDNTMSASGGPYWPQTLAYSIAWKCSSRQCPKNVHPNIWVIPINRFTALSSQKEFTMLKEAVRHDDSPLDVAEMLEMNFNRSYNYNRAPYLLTADNDFFNALPNEGAITAFKLFIEKMLKNSDVYFVTATQALKWIRQPTRSLHIHSFEPWQCNVPFKSNITTCETPSSCSFICNSETRILRICGTCPQVYPNIGDPTGTGNSTADR</sequence>
<dbReference type="InterPro" id="IPR052740">
    <property type="entry name" value="CE4"/>
</dbReference>
<reference evidence="4" key="2">
    <citation type="submission" date="2016-11" db="UniProtKB">
        <authorList>
            <consortium name="WormBaseParasite"/>
        </authorList>
    </citation>
    <scope>IDENTIFICATION</scope>
</reference>
<accession>A0A1S0U9Y6</accession>
<dbReference type="CTD" id="9939215"/>
<dbReference type="RefSeq" id="XP_003137425.1">
    <property type="nucleotide sequence ID" value="XM_003137377.1"/>
</dbReference>
<dbReference type="Pfam" id="PF01522">
    <property type="entry name" value="Polysacc_deac_1"/>
    <property type="match status" value="1"/>
</dbReference>
<dbReference type="InParanoid" id="A0A1I7V7M4"/>
<evidence type="ECO:0000313" key="4">
    <source>
        <dbReference type="WBParaSite" id="EN70_1077"/>
    </source>
</evidence>
<dbReference type="InterPro" id="IPR002509">
    <property type="entry name" value="NODB_dom"/>
</dbReference>
<dbReference type="Gene3D" id="3.20.20.370">
    <property type="entry name" value="Glycoside hydrolase/deacetylase"/>
    <property type="match status" value="1"/>
</dbReference>
<dbReference type="OMA" id="NDYTLTN"/>
<evidence type="ECO:0000313" key="3">
    <source>
        <dbReference type="Proteomes" id="UP000095285"/>
    </source>
</evidence>
<evidence type="ECO:0000259" key="1">
    <source>
        <dbReference type="Pfam" id="PF01522"/>
    </source>
</evidence>
<dbReference type="AlphaFoldDB" id="A0A1I7V7M4"/>
<name>A0A1I7V7M4_LOALO</name>
<organism evidence="3 4">
    <name type="scientific">Loa loa</name>
    <name type="common">Eye worm</name>
    <name type="synonym">Filaria loa</name>
    <dbReference type="NCBI Taxonomy" id="7209"/>
    <lineage>
        <taxon>Eukaryota</taxon>
        <taxon>Metazoa</taxon>
        <taxon>Ecdysozoa</taxon>
        <taxon>Nematoda</taxon>
        <taxon>Chromadorea</taxon>
        <taxon>Rhabditida</taxon>
        <taxon>Spirurina</taxon>
        <taxon>Spiruromorpha</taxon>
        <taxon>Filarioidea</taxon>
        <taxon>Onchocercidae</taxon>
        <taxon>Loa</taxon>
    </lineage>
</organism>
<dbReference type="PANTHER" id="PTHR45985">
    <property type="match status" value="1"/>
</dbReference>